<keyword evidence="2" id="KW-1185">Reference proteome</keyword>
<accession>A0A4Y2HYR0</accession>
<dbReference type="EMBL" id="BGPR01002253">
    <property type="protein sequence ID" value="GBM70463.1"/>
    <property type="molecule type" value="Genomic_DNA"/>
</dbReference>
<name>A0A4Y2HYR0_ARAVE</name>
<organism evidence="1 2">
    <name type="scientific">Araneus ventricosus</name>
    <name type="common">Orbweaver spider</name>
    <name type="synonym">Epeira ventricosa</name>
    <dbReference type="NCBI Taxonomy" id="182803"/>
    <lineage>
        <taxon>Eukaryota</taxon>
        <taxon>Metazoa</taxon>
        <taxon>Ecdysozoa</taxon>
        <taxon>Arthropoda</taxon>
        <taxon>Chelicerata</taxon>
        <taxon>Arachnida</taxon>
        <taxon>Araneae</taxon>
        <taxon>Araneomorphae</taxon>
        <taxon>Entelegynae</taxon>
        <taxon>Araneoidea</taxon>
        <taxon>Araneidae</taxon>
        <taxon>Araneus</taxon>
    </lineage>
</organism>
<proteinExistence type="predicted"/>
<comment type="caution">
    <text evidence="1">The sequence shown here is derived from an EMBL/GenBank/DDBJ whole genome shotgun (WGS) entry which is preliminary data.</text>
</comment>
<sequence>MSLRFCGGGVIQSTADAKAVRGIILCAYHKHKFPRGAPQICGREAAQLSVPVLSPPVDILTVMLPGWWFSVKPQRCSATKNEIQNSITKYFSPTKGSLVSFSYIKVLKQCDGYFRDGPRNFALRSDDEADT</sequence>
<reference evidence="1 2" key="1">
    <citation type="journal article" date="2019" name="Sci. Rep.">
        <title>Orb-weaving spider Araneus ventricosus genome elucidates the spidroin gene catalogue.</title>
        <authorList>
            <person name="Kono N."/>
            <person name="Nakamura H."/>
            <person name="Ohtoshi R."/>
            <person name="Moran D.A.P."/>
            <person name="Shinohara A."/>
            <person name="Yoshida Y."/>
            <person name="Fujiwara M."/>
            <person name="Mori M."/>
            <person name="Tomita M."/>
            <person name="Arakawa K."/>
        </authorList>
    </citation>
    <scope>NUCLEOTIDE SEQUENCE [LARGE SCALE GENOMIC DNA]</scope>
</reference>
<evidence type="ECO:0000313" key="2">
    <source>
        <dbReference type="Proteomes" id="UP000499080"/>
    </source>
</evidence>
<dbReference type="AlphaFoldDB" id="A0A4Y2HYR0"/>
<evidence type="ECO:0000313" key="1">
    <source>
        <dbReference type="EMBL" id="GBM70463.1"/>
    </source>
</evidence>
<dbReference type="Proteomes" id="UP000499080">
    <property type="component" value="Unassembled WGS sequence"/>
</dbReference>
<protein>
    <submittedName>
        <fullName evidence="1">Uncharacterized protein</fullName>
    </submittedName>
</protein>
<gene>
    <name evidence="1" type="ORF">AVEN_188211_1</name>
</gene>